<dbReference type="STRING" id="236234.A0A1J9RMZ2"/>
<organism evidence="1 2">
    <name type="scientific">Diplodia corticola</name>
    <dbReference type="NCBI Taxonomy" id="236234"/>
    <lineage>
        <taxon>Eukaryota</taxon>
        <taxon>Fungi</taxon>
        <taxon>Dikarya</taxon>
        <taxon>Ascomycota</taxon>
        <taxon>Pezizomycotina</taxon>
        <taxon>Dothideomycetes</taxon>
        <taxon>Dothideomycetes incertae sedis</taxon>
        <taxon>Botryosphaeriales</taxon>
        <taxon>Botryosphaeriaceae</taxon>
        <taxon>Diplodia</taxon>
    </lineage>
</organism>
<dbReference type="OrthoDB" id="2423195at2759"/>
<gene>
    <name evidence="1" type="ORF">BKCO1_10000012</name>
</gene>
<name>A0A1J9RMZ2_9PEZI</name>
<dbReference type="Gene3D" id="3.40.50.300">
    <property type="entry name" value="P-loop containing nucleotide triphosphate hydrolases"/>
    <property type="match status" value="1"/>
</dbReference>
<dbReference type="GeneID" id="31009524"/>
<proteinExistence type="predicted"/>
<protein>
    <submittedName>
        <fullName evidence="1">Aaa family atpase</fullName>
    </submittedName>
</protein>
<comment type="caution">
    <text evidence="1">The sequence shown here is derived from an EMBL/GenBank/DDBJ whole genome shotgun (WGS) entry which is preliminary data.</text>
</comment>
<keyword evidence="2" id="KW-1185">Reference proteome</keyword>
<dbReference type="InterPro" id="IPR027417">
    <property type="entry name" value="P-loop_NTPase"/>
</dbReference>
<evidence type="ECO:0000313" key="1">
    <source>
        <dbReference type="EMBL" id="OJD28973.1"/>
    </source>
</evidence>
<dbReference type="AlphaFoldDB" id="A0A1J9RMZ2"/>
<dbReference type="SUPFAM" id="SSF52540">
    <property type="entry name" value="P-loop containing nucleoside triphosphate hydrolases"/>
    <property type="match status" value="1"/>
</dbReference>
<reference evidence="1 2" key="1">
    <citation type="submission" date="2016-10" db="EMBL/GenBank/DDBJ databases">
        <title>Proteomics and genomics reveal pathogen-plant mechanisms compatible with a hemibiotrophic lifestyle of Diplodia corticola.</title>
        <authorList>
            <person name="Fernandes I."/>
            <person name="De Jonge R."/>
            <person name="Van De Peer Y."/>
            <person name="Devreese B."/>
            <person name="Alves A."/>
            <person name="Esteves A.C."/>
        </authorList>
    </citation>
    <scope>NUCLEOTIDE SEQUENCE [LARGE SCALE GENOMIC DNA]</scope>
    <source>
        <strain evidence="1 2">CBS 112549</strain>
    </source>
</reference>
<dbReference type="Proteomes" id="UP000183809">
    <property type="component" value="Unassembled WGS sequence"/>
</dbReference>
<accession>A0A1J9RMZ2</accession>
<dbReference type="RefSeq" id="XP_020125233.1">
    <property type="nucleotide sequence ID" value="XM_020269265.1"/>
</dbReference>
<dbReference type="EMBL" id="MNUE01000100">
    <property type="protein sequence ID" value="OJD28973.1"/>
    <property type="molecule type" value="Genomic_DNA"/>
</dbReference>
<evidence type="ECO:0000313" key="2">
    <source>
        <dbReference type="Proteomes" id="UP000183809"/>
    </source>
</evidence>
<sequence length="73" mass="8033">MVVPLLELSIVKGYQTTVANMRALDMDLKEHIPFSFLFRGPPGTGKTSTACRMGKVYYDMGFLSTAEVLLDCG</sequence>